<organism evidence="11 12">
    <name type="scientific">Mesorhabditis spiculigera</name>
    <dbReference type="NCBI Taxonomy" id="96644"/>
    <lineage>
        <taxon>Eukaryota</taxon>
        <taxon>Metazoa</taxon>
        <taxon>Ecdysozoa</taxon>
        <taxon>Nematoda</taxon>
        <taxon>Chromadorea</taxon>
        <taxon>Rhabditida</taxon>
        <taxon>Rhabditina</taxon>
        <taxon>Rhabditomorpha</taxon>
        <taxon>Rhabditoidea</taxon>
        <taxon>Rhabditidae</taxon>
        <taxon>Mesorhabditinae</taxon>
        <taxon>Mesorhabditis</taxon>
    </lineage>
</organism>
<dbReference type="EC" id="2.7.10.2" evidence="8"/>
<evidence type="ECO:0000256" key="2">
    <source>
        <dbReference type="ARBA" id="ARBA00022741"/>
    </source>
</evidence>
<dbReference type="Pfam" id="PF00017">
    <property type="entry name" value="SH2"/>
    <property type="match status" value="1"/>
</dbReference>
<reference evidence="11" key="1">
    <citation type="submission" date="2023-06" db="EMBL/GenBank/DDBJ databases">
        <authorList>
            <person name="Delattre M."/>
        </authorList>
    </citation>
    <scope>NUCLEOTIDE SEQUENCE</scope>
    <source>
        <strain evidence="11">AF72</strain>
    </source>
</reference>
<dbReference type="PROSITE" id="PS50011">
    <property type="entry name" value="PROTEIN_KINASE_DOM"/>
    <property type="match status" value="2"/>
</dbReference>
<dbReference type="InterPro" id="IPR011009">
    <property type="entry name" value="Kinase-like_dom_sf"/>
</dbReference>
<feature type="binding site" evidence="7">
    <location>
        <position position="248"/>
    </location>
    <ligand>
        <name>ATP</name>
        <dbReference type="ChEBI" id="CHEBI:30616"/>
    </ligand>
</feature>
<dbReference type="PROSITE" id="PS50001">
    <property type="entry name" value="SH2"/>
    <property type="match status" value="1"/>
</dbReference>
<evidence type="ECO:0000256" key="3">
    <source>
        <dbReference type="ARBA" id="ARBA00022777"/>
    </source>
</evidence>
<dbReference type="SMART" id="SM00252">
    <property type="entry name" value="SH2"/>
    <property type="match status" value="1"/>
</dbReference>
<dbReference type="InterPro" id="IPR017441">
    <property type="entry name" value="Protein_kinase_ATP_BS"/>
</dbReference>
<keyword evidence="12" id="KW-1185">Reference proteome</keyword>
<dbReference type="InterPro" id="IPR000980">
    <property type="entry name" value="SH2"/>
</dbReference>
<dbReference type="SMART" id="SM00219">
    <property type="entry name" value="TyrKc"/>
    <property type="match status" value="1"/>
</dbReference>
<dbReference type="Proteomes" id="UP001177023">
    <property type="component" value="Unassembled WGS sequence"/>
</dbReference>
<feature type="non-terminal residue" evidence="11">
    <location>
        <position position="1"/>
    </location>
</feature>
<protein>
    <recommendedName>
        <fullName evidence="8">Tyrosine-protein kinase</fullName>
        <ecNumber evidence="8">2.7.10.2</ecNumber>
    </recommendedName>
</protein>
<dbReference type="InterPro" id="IPR001245">
    <property type="entry name" value="Ser-Thr/Tyr_kinase_cat_dom"/>
</dbReference>
<dbReference type="Gene3D" id="1.10.510.10">
    <property type="entry name" value="Transferase(Phosphotransferase) domain 1"/>
    <property type="match status" value="2"/>
</dbReference>
<sequence>MLGFFGKTSKRPPEDEHTEIDVQALYDSPHDHCTAFLRFRRGDRLRIDGDRHTMLSPSTNRFRSRSLWRGVHARNSAKGLVRKELVAPLQNAAEQPWFYTGINRDSALHLLIGNPAAKDLFLVRTSPEDGLVLELKTNAQTVKSFPISDVDDELYIDDSERFKNLHALVQHYLKGNALFEHHPTKYPKRSHYAIEGKRLVYRKDSDMLYSPDIWEIERRQIIFHRKLGQGYFGSVHLARWCNLTVAVKILHSKWGMGEDGAWAAFDREFSELNVLDHPNVLRLFGVCTGETPFYIVTEYVAGGSLLECLTGKNPQIPSDLIVEQAVSVLFQVALGMEYLQSTGKIHRDLAARNILLDRKSGDRISAKVADLGLARNLPEKYYYSGEFPVCWSPPEVLLSHKFSKCSDIWSFGVVVFELYSRGEQPYHKEFGKVPGAVALSHFLAKGQRLAKPDLCLDTLWEQVASPCFEENWNERPTFTEILERLKVGEVASNPKRIRLGWEISLRIKASLILTCRYWDINHEEVVLGTKVHTSPFSTLQPGMWDRLAIILKISNNGFAEHGADQRSSNYGVPADESQCPAWIYMEYFPWGYLTQYVATKLRDKDATWKASMMNNFICQIAKGMEYIQMVKRKIHLNLACHNIMVHESTRGPSVKIASFHFALDMAELQNQASLPYTMEKVHSFGLATLWTPPEAIRYKQITENFDVWSFGVVVIEMFSEERLYKREFAEQRELARYPRTKALATKILEYLESGQRLKRPANCPAQIYDEVVMPCFKYQWRERPNFTNIVHILKSIFRESDSSTNDGGYAMSLTANPMIKALASVCQ</sequence>
<comment type="catalytic activity">
    <reaction evidence="8">
        <text>L-tyrosyl-[protein] + ATP = O-phospho-L-tyrosyl-[protein] + ADP + H(+)</text>
        <dbReference type="Rhea" id="RHEA:10596"/>
        <dbReference type="Rhea" id="RHEA-COMP:10136"/>
        <dbReference type="Rhea" id="RHEA-COMP:20101"/>
        <dbReference type="ChEBI" id="CHEBI:15378"/>
        <dbReference type="ChEBI" id="CHEBI:30616"/>
        <dbReference type="ChEBI" id="CHEBI:46858"/>
        <dbReference type="ChEBI" id="CHEBI:61978"/>
        <dbReference type="ChEBI" id="CHEBI:456216"/>
        <dbReference type="EC" id="2.7.10.2"/>
    </reaction>
</comment>
<dbReference type="InterPro" id="IPR000719">
    <property type="entry name" value="Prot_kinase_dom"/>
</dbReference>
<keyword evidence="5 8" id="KW-0829">Tyrosine-protein kinase</keyword>
<feature type="domain" description="Protein kinase" evidence="10">
    <location>
        <begin position="479"/>
        <end position="797"/>
    </location>
</feature>
<dbReference type="PANTHER" id="PTHR24418">
    <property type="entry name" value="TYROSINE-PROTEIN KINASE"/>
    <property type="match status" value="1"/>
</dbReference>
<comment type="caution">
    <text evidence="11">The sequence shown here is derived from an EMBL/GenBank/DDBJ whole genome shotgun (WGS) entry which is preliminary data.</text>
</comment>
<dbReference type="AlphaFoldDB" id="A0AA36CLC6"/>
<accession>A0AA36CLC6</accession>
<evidence type="ECO:0000313" key="11">
    <source>
        <dbReference type="EMBL" id="CAJ0571223.1"/>
    </source>
</evidence>
<dbReference type="CDD" id="cd00173">
    <property type="entry name" value="SH2"/>
    <property type="match status" value="1"/>
</dbReference>
<dbReference type="SUPFAM" id="SSF55550">
    <property type="entry name" value="SH2 domain"/>
    <property type="match status" value="1"/>
</dbReference>
<name>A0AA36CLC6_9BILA</name>
<gene>
    <name evidence="11" type="ORF">MSPICULIGERA_LOCUS9639</name>
</gene>
<feature type="domain" description="SH2" evidence="9">
    <location>
        <begin position="97"/>
        <end position="188"/>
    </location>
</feature>
<dbReference type="PROSITE" id="PS00107">
    <property type="entry name" value="PROTEIN_KINASE_ATP"/>
    <property type="match status" value="1"/>
</dbReference>
<keyword evidence="6" id="KW-0727">SH2 domain</keyword>
<evidence type="ECO:0000259" key="10">
    <source>
        <dbReference type="PROSITE" id="PS50011"/>
    </source>
</evidence>
<evidence type="ECO:0000259" key="9">
    <source>
        <dbReference type="PROSITE" id="PS50001"/>
    </source>
</evidence>
<evidence type="ECO:0000313" key="12">
    <source>
        <dbReference type="Proteomes" id="UP001177023"/>
    </source>
</evidence>
<evidence type="ECO:0000256" key="4">
    <source>
        <dbReference type="ARBA" id="ARBA00022840"/>
    </source>
</evidence>
<keyword evidence="1 8" id="KW-0808">Transferase</keyword>
<keyword evidence="3 8" id="KW-0418">Kinase</keyword>
<dbReference type="InterPro" id="IPR036860">
    <property type="entry name" value="SH2_dom_sf"/>
</dbReference>
<dbReference type="InterPro" id="IPR050198">
    <property type="entry name" value="Non-receptor_tyrosine_kinases"/>
</dbReference>
<dbReference type="SUPFAM" id="SSF56112">
    <property type="entry name" value="Protein kinase-like (PK-like)"/>
    <property type="match status" value="2"/>
</dbReference>
<comment type="similarity">
    <text evidence="8">Belongs to the protein kinase superfamily. Tyr protein kinase family.</text>
</comment>
<evidence type="ECO:0000256" key="7">
    <source>
        <dbReference type="PROSITE-ProRule" id="PRU10141"/>
    </source>
</evidence>
<dbReference type="Pfam" id="PF07714">
    <property type="entry name" value="PK_Tyr_Ser-Thr"/>
    <property type="match status" value="2"/>
</dbReference>
<dbReference type="Gene3D" id="3.30.505.10">
    <property type="entry name" value="SH2 domain"/>
    <property type="match status" value="1"/>
</dbReference>
<evidence type="ECO:0000256" key="5">
    <source>
        <dbReference type="ARBA" id="ARBA00023137"/>
    </source>
</evidence>
<dbReference type="GO" id="GO:0005524">
    <property type="term" value="F:ATP binding"/>
    <property type="evidence" value="ECO:0007669"/>
    <property type="project" value="UniProtKB-UniRule"/>
</dbReference>
<keyword evidence="2 7" id="KW-0547">Nucleotide-binding</keyword>
<dbReference type="GO" id="GO:0004715">
    <property type="term" value="F:non-membrane spanning protein tyrosine kinase activity"/>
    <property type="evidence" value="ECO:0007669"/>
    <property type="project" value="UniProtKB-EC"/>
</dbReference>
<dbReference type="InterPro" id="IPR020635">
    <property type="entry name" value="Tyr_kinase_cat_dom"/>
</dbReference>
<proteinExistence type="inferred from homology"/>
<dbReference type="PRINTS" id="PR00109">
    <property type="entry name" value="TYRKINASE"/>
</dbReference>
<evidence type="ECO:0000256" key="6">
    <source>
        <dbReference type="PROSITE-ProRule" id="PRU00191"/>
    </source>
</evidence>
<dbReference type="CDD" id="cd00192">
    <property type="entry name" value="PTKc"/>
    <property type="match status" value="1"/>
</dbReference>
<keyword evidence="4 7" id="KW-0067">ATP-binding</keyword>
<feature type="domain" description="Protein kinase" evidence="10">
    <location>
        <begin position="221"/>
        <end position="487"/>
    </location>
</feature>
<dbReference type="EMBL" id="CATQJA010002548">
    <property type="protein sequence ID" value="CAJ0571223.1"/>
    <property type="molecule type" value="Genomic_DNA"/>
</dbReference>
<evidence type="ECO:0000256" key="1">
    <source>
        <dbReference type="ARBA" id="ARBA00022679"/>
    </source>
</evidence>
<evidence type="ECO:0000256" key="8">
    <source>
        <dbReference type="RuleBase" id="RU362096"/>
    </source>
</evidence>